<keyword evidence="2" id="KW-1185">Reference proteome</keyword>
<dbReference type="AlphaFoldDB" id="A0AAX2ZDR5"/>
<proteinExistence type="predicted"/>
<evidence type="ECO:0008006" key="3">
    <source>
        <dbReference type="Google" id="ProtNLM"/>
    </source>
</evidence>
<protein>
    <recommendedName>
        <fullName evidence="3">BNR repeat-containing family member</fullName>
    </recommendedName>
</protein>
<reference evidence="1 2" key="1">
    <citation type="journal article" date="2023" name="Int. J. Syst. Evol. Microbiol.">
        <title>Terrisporobacter hibernicus sp. nov., isolated from bovine faeces in Northern Ireland.</title>
        <authorList>
            <person name="Mitchell M."/>
            <person name="Nguyen S.V."/>
            <person name="Connor M."/>
            <person name="Fairley D.J."/>
            <person name="Donoghue O."/>
            <person name="Marshall H."/>
            <person name="Koolman L."/>
            <person name="McMullan G."/>
            <person name="Schaffer K.E."/>
            <person name="McGrath J.W."/>
            <person name="Fanning S."/>
        </authorList>
    </citation>
    <scope>NUCLEOTIDE SEQUENCE [LARGE SCALE GENOMIC DNA]</scope>
    <source>
        <strain evidence="1 2">MCA3</strain>
    </source>
</reference>
<name>A0AAX2ZDR5_9FIRM</name>
<organism evidence="1 2">
    <name type="scientific">Terrisporobacter hibernicus</name>
    <dbReference type="NCBI Taxonomy" id="2813371"/>
    <lineage>
        <taxon>Bacteria</taxon>
        <taxon>Bacillati</taxon>
        <taxon>Bacillota</taxon>
        <taxon>Clostridia</taxon>
        <taxon>Peptostreptococcales</taxon>
        <taxon>Peptostreptococcaceae</taxon>
        <taxon>Terrisporobacter</taxon>
    </lineage>
</organism>
<dbReference type="Proteomes" id="UP001198983">
    <property type="component" value="Chromosome"/>
</dbReference>
<evidence type="ECO:0000313" key="1">
    <source>
        <dbReference type="EMBL" id="UEL46485.1"/>
    </source>
</evidence>
<sequence length="338" mass="39981">MSFINERCAIIRRSYKDMFYMYLDMDGLYYNYYDVRGYIVHRDKLISDTNLDFTRYSFSLDKDNNVYCIYCDKSLQVLECKDNSYVFTQREYVTYNYKKFNLAFPYVKYTDGNPHIFYYVFNNNSTSTCALFHHYKHNDYWIENKIDFINHIVLDSFTVLWNESVPTIFYFNLVNGCEEVLASRFNLGTFTWSDPVQITNTGKNKLYLSGIRDSINFYHLCFCENEENGYAVKYVNGYLNENKFNLDTSSYLCEPSTCMYPSIVKVDNTLFVSWVNFNKLLTSNSKNSGKSWSQPVIDEYSAEDKFIRSSFYSNYEEDLKYNVSNVFSTLNDVGILGI</sequence>
<evidence type="ECO:0000313" key="2">
    <source>
        <dbReference type="Proteomes" id="UP001198983"/>
    </source>
</evidence>
<accession>A0AAX2ZDR5</accession>
<dbReference type="RefSeq" id="WP_228415363.1">
    <property type="nucleotide sequence ID" value="NZ_CP081135.1"/>
</dbReference>
<dbReference type="EMBL" id="CP081135">
    <property type="protein sequence ID" value="UEL46485.1"/>
    <property type="molecule type" value="Genomic_DNA"/>
</dbReference>
<dbReference type="KEGG" id="tem:JW646_12625"/>
<gene>
    <name evidence="1" type="ORF">JW646_12625</name>
</gene>